<dbReference type="PROSITE" id="PS50166">
    <property type="entry name" value="IMPORTIN_B_NT"/>
    <property type="match status" value="1"/>
</dbReference>
<feature type="domain" description="Importin N-terminal" evidence="6">
    <location>
        <begin position="33"/>
        <end position="104"/>
    </location>
</feature>
<comment type="subcellular location">
    <subcellularLocation>
        <location evidence="1">Nucleus</location>
    </subcellularLocation>
</comment>
<sequence length="1509" mass="176192">MTEASVYLDELALVRCLEQASNPSLNAELSKKAEEQLKIWQEFHLVDGTLHLMYQSAYLDLSNPINVRWLAVINFKRIVEKEWKKLPDDVKLEIRSKVLDNLDESNKNLCIQNALAISRMARIDFPANWESMLDDFNGVLTNTFMNCNNNAVSNSNEKIKLYNLLLILNQVVKTVSAARIGKCRTEFQKKSASMFATLNQIYTTFSNIWFTNLNEDSLNEDDLAEVMAISYMCSKVLRRLLVDGFQQPHLNENCNAFFNLSLSQFLELIKDKQRLANLISQQRITTKIVLGYMKIFFKLKGVWENDVYQLLLFNQQNVQWLVISLMGFLNDNGEYLYSTTDDNDVYQIFYKLGVYSFRILSSIMQYCSPKNKVTITKYRSDTDAVKDIKEKLNLEIFNNSSFSLQFINLLISYYLKLTPKDLELMNDDAEEWANEELELDASFNIRKSSEFFFIGLLTYYQENTEPILVERLNSIDPKNTQDYLSVDALYTMFELGTSILEKQINIDTILLNILLPLVSFDNNNNNASAIFKVIIIRKICGIISNWVENITEDNTKVTLYSFLLTSLQLFGENPIVSSSCLSCLISLVEDTVFQKELFKPFVSPVIEIILSKVLPNITLIHTRINVLKSMNIILTENRPLVESENVVNVLKILPNLWQESLSSQSTLIVAQQLVRLTTSIVRSLNESSYITWDIVLPMFSQGIDSTGSNLERYTLLGEDSYELLQEVLDCFPLASEFPDIYNKGLTFIGDNFLKNFIISFETSTDFMPVLLNIFKLFSIVLPIDSFTSLEQFSYVNTKMCNQLAHIRDDLFETMYYTWDHLLLSITNEQDENKKVQIINWFIETKVYESLFGKVFLQENGDDDMEDKCFNILSRLYYLNSDIFLTEMNKYHMVSSKSKYENDRLELIYKSAIYTEMSFNDIFSVFINKWYQCISSRIYSPKERKLNLLALTSIYKLIPKSDFYNFNKEIIFINNFKPIAALWIEFLEGCNEDLKGDCDKYHKIDKYIESYMDVITNSFKLVKMTKLKNDIAFNIPFKKYVYEIINSYILQDELMAQLWNNGNEILIDDSIREGLELFLNAKMIFSSVFNSLKGGNLNDDDDTSGIMKNNSEKRQYNNYSLDDDDDDRYLLNTPRKSTKSLNFNSGYLDDGDYYRNKYQSSINSRSGYDNNNYDNDSEIILDDTLQKIKKDYEKSKQQLQYNNSNNFSYKSIFGNGQDMEDANDKLLKLRLKNKSSYNNFKNQYDSNSFRDDSIYNFNDLKSDRKLFGYENEDRIDSYTPLKSEKTKTDLELENLELKYRLKLDNLSKRGKSESRQTQNERFNNNDFYNDLKLQLEADRYNDKLNEYKESIQKQTLQLQRQDNVINDLENKYLKLCSLIGEQKEEVLQLKDGLINERETSMRLNNRLEILNERLSETKSLLYKTQLQKENSSINRVRFSDDDNGLDQLLSKNKKNYPLRTPIGTPPLTSTFAKKTNSYQDDENEDFNISEQNFDMDNTQYVLKLANKYQS</sequence>
<dbReference type="GO" id="GO:0005635">
    <property type="term" value="C:nuclear envelope"/>
    <property type="evidence" value="ECO:0007669"/>
    <property type="project" value="TreeGrafter"/>
</dbReference>
<feature type="coiled-coil region" evidence="4">
    <location>
        <begin position="1336"/>
        <end position="1419"/>
    </location>
</feature>
<dbReference type="GO" id="GO:0005829">
    <property type="term" value="C:cytosol"/>
    <property type="evidence" value="ECO:0007669"/>
    <property type="project" value="TreeGrafter"/>
</dbReference>
<evidence type="ECO:0000313" key="8">
    <source>
        <dbReference type="Proteomes" id="UP000092321"/>
    </source>
</evidence>
<keyword evidence="2" id="KW-0813">Transport</keyword>
<evidence type="ECO:0000256" key="5">
    <source>
        <dbReference type="SAM" id="MobiDB-lite"/>
    </source>
</evidence>
<proteinExistence type="predicted"/>
<dbReference type="InterPro" id="IPR001494">
    <property type="entry name" value="Importin-beta_N"/>
</dbReference>
<keyword evidence="3" id="KW-0539">Nucleus</keyword>
<protein>
    <submittedName>
        <fullName evidence="7">ARM repeat-containing protein</fullName>
    </submittedName>
</protein>
<reference evidence="8" key="1">
    <citation type="journal article" date="2016" name="Proc. Natl. Acad. Sci. U.S.A.">
        <title>Comparative genomics of biotechnologically important yeasts.</title>
        <authorList>
            <person name="Riley R."/>
            <person name="Haridas S."/>
            <person name="Wolfe K.H."/>
            <person name="Lopes M.R."/>
            <person name="Hittinger C.T."/>
            <person name="Goeker M."/>
            <person name="Salamov A.A."/>
            <person name="Wisecaver J.H."/>
            <person name="Long T.M."/>
            <person name="Calvey C.H."/>
            <person name="Aerts A.L."/>
            <person name="Barry K.W."/>
            <person name="Choi C."/>
            <person name="Clum A."/>
            <person name="Coughlan A.Y."/>
            <person name="Deshpande S."/>
            <person name="Douglass A.P."/>
            <person name="Hanson S.J."/>
            <person name="Klenk H.-P."/>
            <person name="LaButti K.M."/>
            <person name="Lapidus A."/>
            <person name="Lindquist E.A."/>
            <person name="Lipzen A.M."/>
            <person name="Meier-Kolthoff J.P."/>
            <person name="Ohm R.A."/>
            <person name="Otillar R.P."/>
            <person name="Pangilinan J.L."/>
            <person name="Peng Y."/>
            <person name="Rokas A."/>
            <person name="Rosa C.A."/>
            <person name="Scheuner C."/>
            <person name="Sibirny A.A."/>
            <person name="Slot J.C."/>
            <person name="Stielow J.B."/>
            <person name="Sun H."/>
            <person name="Kurtzman C.P."/>
            <person name="Blackwell M."/>
            <person name="Grigoriev I.V."/>
            <person name="Jeffries T.W."/>
        </authorList>
    </citation>
    <scope>NUCLEOTIDE SEQUENCE [LARGE SCALE GENOMIC DNA]</scope>
    <source>
        <strain evidence="8">NRRL Y-1626</strain>
    </source>
</reference>
<dbReference type="GO" id="GO:0006606">
    <property type="term" value="P:protein import into nucleus"/>
    <property type="evidence" value="ECO:0007669"/>
    <property type="project" value="TreeGrafter"/>
</dbReference>
<dbReference type="PANTHER" id="PTHR10997:SF7">
    <property type="entry name" value="IMPORTIN-11"/>
    <property type="match status" value="1"/>
</dbReference>
<feature type="region of interest" description="Disordered" evidence="5">
    <location>
        <begin position="1099"/>
        <end position="1118"/>
    </location>
</feature>
<evidence type="ECO:0000256" key="3">
    <source>
        <dbReference type="ARBA" id="ARBA00023242"/>
    </source>
</evidence>
<dbReference type="Gene3D" id="1.25.10.10">
    <property type="entry name" value="Leucine-rich Repeat Variant"/>
    <property type="match status" value="1"/>
</dbReference>
<evidence type="ECO:0000256" key="1">
    <source>
        <dbReference type="ARBA" id="ARBA00004123"/>
    </source>
</evidence>
<dbReference type="SMART" id="SM00913">
    <property type="entry name" value="IBN_N"/>
    <property type="match status" value="1"/>
</dbReference>
<keyword evidence="4" id="KW-0175">Coiled coil</keyword>
<dbReference type="EMBL" id="LXPE01000005">
    <property type="protein sequence ID" value="OBA28060.1"/>
    <property type="molecule type" value="Genomic_DNA"/>
</dbReference>
<gene>
    <name evidence="7" type="ORF">HANVADRAFT_1142</name>
</gene>
<dbReference type="InterPro" id="IPR011989">
    <property type="entry name" value="ARM-like"/>
</dbReference>
<evidence type="ECO:0000256" key="2">
    <source>
        <dbReference type="ARBA" id="ARBA00022448"/>
    </source>
</evidence>
<evidence type="ECO:0000259" key="6">
    <source>
        <dbReference type="PROSITE" id="PS50166"/>
    </source>
</evidence>
<dbReference type="OrthoDB" id="361693at2759"/>
<evidence type="ECO:0000256" key="4">
    <source>
        <dbReference type="SAM" id="Coils"/>
    </source>
</evidence>
<dbReference type="GO" id="GO:0031267">
    <property type="term" value="F:small GTPase binding"/>
    <property type="evidence" value="ECO:0007669"/>
    <property type="project" value="InterPro"/>
</dbReference>
<keyword evidence="8" id="KW-1185">Reference proteome</keyword>
<organism evidence="7 8">
    <name type="scientific">Hanseniaspora valbyensis NRRL Y-1626</name>
    <dbReference type="NCBI Taxonomy" id="766949"/>
    <lineage>
        <taxon>Eukaryota</taxon>
        <taxon>Fungi</taxon>
        <taxon>Dikarya</taxon>
        <taxon>Ascomycota</taxon>
        <taxon>Saccharomycotina</taxon>
        <taxon>Saccharomycetes</taxon>
        <taxon>Saccharomycodales</taxon>
        <taxon>Saccharomycodaceae</taxon>
        <taxon>Hanseniaspora</taxon>
    </lineage>
</organism>
<dbReference type="InterPro" id="IPR016024">
    <property type="entry name" value="ARM-type_fold"/>
</dbReference>
<dbReference type="Proteomes" id="UP000092321">
    <property type="component" value="Unassembled WGS sequence"/>
</dbReference>
<evidence type="ECO:0000313" key="7">
    <source>
        <dbReference type="EMBL" id="OBA28060.1"/>
    </source>
</evidence>
<dbReference type="SUPFAM" id="SSF48371">
    <property type="entry name" value="ARM repeat"/>
    <property type="match status" value="1"/>
</dbReference>
<accession>A0A1B7TH47</accession>
<name>A0A1B7TH47_9ASCO</name>
<dbReference type="Pfam" id="PF03810">
    <property type="entry name" value="IBN_N"/>
    <property type="match status" value="1"/>
</dbReference>
<comment type="caution">
    <text evidence="7">The sequence shown here is derived from an EMBL/GenBank/DDBJ whole genome shotgun (WGS) entry which is preliminary data.</text>
</comment>
<dbReference type="PANTHER" id="PTHR10997">
    <property type="entry name" value="IMPORTIN-7, 8, 11"/>
    <property type="match status" value="1"/>
</dbReference>